<evidence type="ECO:0000313" key="2">
    <source>
        <dbReference type="EMBL" id="MDN4518525.1"/>
    </source>
</evidence>
<dbReference type="PANTHER" id="PTHR48079:SF6">
    <property type="entry name" value="NAD(P)-BINDING DOMAIN-CONTAINING PROTEIN-RELATED"/>
    <property type="match status" value="1"/>
</dbReference>
<dbReference type="SUPFAM" id="SSF51735">
    <property type="entry name" value="NAD(P)-binding Rossmann-fold domains"/>
    <property type="match status" value="1"/>
</dbReference>
<accession>A0ABT8HDA6</accession>
<dbReference type="EMBL" id="JAUHTC010000044">
    <property type="protein sequence ID" value="MDN4518525.1"/>
    <property type="molecule type" value="Genomic_DNA"/>
</dbReference>
<dbReference type="InterPro" id="IPR051783">
    <property type="entry name" value="NAD(P)-dependent_oxidoreduct"/>
</dbReference>
<comment type="caution">
    <text evidence="2">The sequence shown here is derived from an EMBL/GenBank/DDBJ whole genome shotgun (WGS) entry which is preliminary data.</text>
</comment>
<reference evidence="2" key="1">
    <citation type="submission" date="2023-07" db="EMBL/GenBank/DDBJ databases">
        <title>Degradation of tert-butanol by M. austroafricanum TBA100.</title>
        <authorList>
            <person name="Helbich S."/>
            <person name="Vainshtein Y."/>
        </authorList>
    </citation>
    <scope>NUCLEOTIDE SEQUENCE</scope>
    <source>
        <strain evidence="2">TBA100</strain>
    </source>
</reference>
<dbReference type="RefSeq" id="WP_208676038.1">
    <property type="nucleotide sequence ID" value="NZ_CP070380.1"/>
</dbReference>
<dbReference type="Proteomes" id="UP001172687">
    <property type="component" value="Unassembled WGS sequence"/>
</dbReference>
<dbReference type="InterPro" id="IPR036291">
    <property type="entry name" value="NAD(P)-bd_dom_sf"/>
</dbReference>
<dbReference type="InterPro" id="IPR001509">
    <property type="entry name" value="Epimerase_deHydtase"/>
</dbReference>
<dbReference type="PANTHER" id="PTHR48079">
    <property type="entry name" value="PROTEIN YEEZ"/>
    <property type="match status" value="1"/>
</dbReference>
<organism evidence="2 3">
    <name type="scientific">Mycolicibacterium austroafricanum</name>
    <name type="common">Mycobacterium austroafricanum</name>
    <dbReference type="NCBI Taxonomy" id="39687"/>
    <lineage>
        <taxon>Bacteria</taxon>
        <taxon>Bacillati</taxon>
        <taxon>Actinomycetota</taxon>
        <taxon>Actinomycetes</taxon>
        <taxon>Mycobacteriales</taxon>
        <taxon>Mycobacteriaceae</taxon>
        <taxon>Mycolicibacterium</taxon>
    </lineage>
</organism>
<proteinExistence type="predicted"/>
<evidence type="ECO:0000259" key="1">
    <source>
        <dbReference type="Pfam" id="PF01370"/>
    </source>
</evidence>
<protein>
    <submittedName>
        <fullName evidence="2">SDR family oxidoreductase</fullName>
    </submittedName>
</protein>
<gene>
    <name evidence="2" type="ORF">QYF68_11925</name>
</gene>
<name>A0ABT8HDA6_MYCAO</name>
<dbReference type="Pfam" id="PF01370">
    <property type="entry name" value="Epimerase"/>
    <property type="match status" value="1"/>
</dbReference>
<evidence type="ECO:0000313" key="3">
    <source>
        <dbReference type="Proteomes" id="UP001172687"/>
    </source>
</evidence>
<dbReference type="Gene3D" id="3.40.50.720">
    <property type="entry name" value="NAD(P)-binding Rossmann-like Domain"/>
    <property type="match status" value="1"/>
</dbReference>
<keyword evidence="3" id="KW-1185">Reference proteome</keyword>
<feature type="domain" description="NAD-dependent epimerase/dehydratase" evidence="1">
    <location>
        <begin position="3"/>
        <end position="207"/>
    </location>
</feature>
<dbReference type="CDD" id="cd05262">
    <property type="entry name" value="SDR_a7"/>
    <property type="match status" value="1"/>
</dbReference>
<sequence>MKVFVTGASGFIGSAVTAELLGHGHHVLGLARSDAAAQRITATGAEAVRGDLDDLDALEAGASAADAVIHLAFQHDFTAYDTAARVDRRAIETLGEALAGSDRALVVASGMAGLGRGRILTEDQAAPPDAPRESEPAVFAFTDRGVRAAAVRLAPTVHGEGDHGFVPTLISIARATGVSTYPGDGSNRWPAVHRLDAAALFRIAAEDAPAGTLLHAVADEGIPVRQIAEAIGHGLDVPVEATTAQASIDRAGFIGAVFAMDLPASSALTRTRFGWQPTHPGLLADLSQAHYFATPEA</sequence>